<protein>
    <submittedName>
        <fullName evidence="6">Arylsulfatase</fullName>
    </submittedName>
</protein>
<dbReference type="CDD" id="cd16145">
    <property type="entry name" value="ARS_like"/>
    <property type="match status" value="1"/>
</dbReference>
<evidence type="ECO:0000256" key="3">
    <source>
        <dbReference type="ARBA" id="ARBA00022801"/>
    </source>
</evidence>
<keyword evidence="3" id="KW-0378">Hydrolase</keyword>
<dbReference type="SUPFAM" id="SSF53649">
    <property type="entry name" value="Alkaline phosphatase-like"/>
    <property type="match status" value="1"/>
</dbReference>
<reference evidence="6 7" key="1">
    <citation type="submission" date="2023-07" db="EMBL/GenBank/DDBJ databases">
        <authorList>
            <person name="Lian W.-H."/>
        </authorList>
    </citation>
    <scope>NUCLEOTIDE SEQUENCE [LARGE SCALE GENOMIC DNA]</scope>
    <source>
        <strain evidence="6 7">SYSU DXS3180</strain>
    </source>
</reference>
<accession>A0ABV3ZC73</accession>
<proteinExistence type="inferred from homology"/>
<name>A0ABV3ZC73_9BACT</name>
<dbReference type="PANTHER" id="PTHR42693:SF53">
    <property type="entry name" value="ENDO-4-O-SULFATASE"/>
    <property type="match status" value="1"/>
</dbReference>
<comment type="similarity">
    <text evidence="1">Belongs to the sulfatase family.</text>
</comment>
<dbReference type="Proteomes" id="UP001560573">
    <property type="component" value="Unassembled WGS sequence"/>
</dbReference>
<evidence type="ECO:0000256" key="4">
    <source>
        <dbReference type="ARBA" id="ARBA00022837"/>
    </source>
</evidence>
<dbReference type="InterPro" id="IPR050738">
    <property type="entry name" value="Sulfatase"/>
</dbReference>
<evidence type="ECO:0000256" key="1">
    <source>
        <dbReference type="ARBA" id="ARBA00008779"/>
    </source>
</evidence>
<dbReference type="EMBL" id="JAULBC010000002">
    <property type="protein sequence ID" value="MEX6687075.1"/>
    <property type="molecule type" value="Genomic_DNA"/>
</dbReference>
<evidence type="ECO:0000313" key="7">
    <source>
        <dbReference type="Proteomes" id="UP001560573"/>
    </source>
</evidence>
<dbReference type="RefSeq" id="WP_369328479.1">
    <property type="nucleotide sequence ID" value="NZ_JAULBC010000002.1"/>
</dbReference>
<evidence type="ECO:0000256" key="2">
    <source>
        <dbReference type="ARBA" id="ARBA00022723"/>
    </source>
</evidence>
<gene>
    <name evidence="6" type="ORF">QTN47_06195</name>
</gene>
<sequence length="509" mass="57290">MKKIGLFISLLCVTGATNILQAQKKPNIIYILADDLGYGDIGAMGQTKIETPNIDALAKKGMLFTQYYADPVCAPSRYLLMTGKHSGHAYIRGNDEWAQRGPVWDYKAMEANPFLEGQRPIPDSTITIAEMCKQAGYTTGIVGKWGLGAPMTDGLPNRQGFDYFYGFICQREDHTYYPGHLWENESRVALNNNAEDPNVKFPADLDSLDEKNYAKYQQRDYASDFLISAALRFIDKNKSAPFFLYYASPLPHVSLQAPQKWVDYYHRKFGDEKPFTGGSYFPCRYPRATYAAMVSALDEEIGKLVSKLKALNLYDNTIIVFTSDNGPSYNGGTDSPWFNSGGPFKSEQGWGKGYVHEGGIREPFIITWPGKIKTESKTDHIAANWDFMPTLCDIIGVSAPKQIDGISYLPTLIGQNAKQQKHPFLYWEFPESGGQQAVRIDNWKGIRMNIHKGNLKIQLFDLSSDIQEQHDVASEHPDIIKKMEQIMKDEHSKPEVSTFLMKALDGEGK</sequence>
<keyword evidence="4" id="KW-0106">Calcium</keyword>
<dbReference type="Pfam" id="PF00884">
    <property type="entry name" value="Sulfatase"/>
    <property type="match status" value="1"/>
</dbReference>
<dbReference type="InterPro" id="IPR017850">
    <property type="entry name" value="Alkaline_phosphatase_core_sf"/>
</dbReference>
<dbReference type="Gene3D" id="3.30.1120.10">
    <property type="match status" value="1"/>
</dbReference>
<dbReference type="InterPro" id="IPR000917">
    <property type="entry name" value="Sulfatase_N"/>
</dbReference>
<keyword evidence="2" id="KW-0479">Metal-binding</keyword>
<evidence type="ECO:0000313" key="6">
    <source>
        <dbReference type="EMBL" id="MEX6687075.1"/>
    </source>
</evidence>
<dbReference type="Gene3D" id="3.40.720.10">
    <property type="entry name" value="Alkaline Phosphatase, subunit A"/>
    <property type="match status" value="1"/>
</dbReference>
<dbReference type="PANTHER" id="PTHR42693">
    <property type="entry name" value="ARYLSULFATASE FAMILY MEMBER"/>
    <property type="match status" value="1"/>
</dbReference>
<dbReference type="InterPro" id="IPR024607">
    <property type="entry name" value="Sulfatase_CS"/>
</dbReference>
<feature type="domain" description="Sulfatase N-terminal" evidence="5">
    <location>
        <begin position="26"/>
        <end position="397"/>
    </location>
</feature>
<comment type="caution">
    <text evidence="6">The sequence shown here is derived from an EMBL/GenBank/DDBJ whole genome shotgun (WGS) entry which is preliminary data.</text>
</comment>
<evidence type="ECO:0000259" key="5">
    <source>
        <dbReference type="Pfam" id="PF00884"/>
    </source>
</evidence>
<organism evidence="6 7">
    <name type="scientific">Danxiaibacter flavus</name>
    <dbReference type="NCBI Taxonomy" id="3049108"/>
    <lineage>
        <taxon>Bacteria</taxon>
        <taxon>Pseudomonadati</taxon>
        <taxon>Bacteroidota</taxon>
        <taxon>Chitinophagia</taxon>
        <taxon>Chitinophagales</taxon>
        <taxon>Chitinophagaceae</taxon>
        <taxon>Danxiaibacter</taxon>
    </lineage>
</organism>
<keyword evidence="7" id="KW-1185">Reference proteome</keyword>
<dbReference type="PROSITE" id="PS00523">
    <property type="entry name" value="SULFATASE_1"/>
    <property type="match status" value="1"/>
</dbReference>